<organism evidence="3 4">
    <name type="scientific">Mucilaginibacter mali</name>
    <dbReference type="NCBI Taxonomy" id="2740462"/>
    <lineage>
        <taxon>Bacteria</taxon>
        <taxon>Pseudomonadati</taxon>
        <taxon>Bacteroidota</taxon>
        <taxon>Sphingobacteriia</taxon>
        <taxon>Sphingobacteriales</taxon>
        <taxon>Sphingobacteriaceae</taxon>
        <taxon>Mucilaginibacter</taxon>
    </lineage>
</organism>
<dbReference type="RefSeq" id="WP_173416353.1">
    <property type="nucleotide sequence ID" value="NZ_CP054139.1"/>
</dbReference>
<dbReference type="KEGG" id="mmab:HQ865_18625"/>
<feature type="chain" id="PRO_5028989298" evidence="1">
    <location>
        <begin position="22"/>
        <end position="232"/>
    </location>
</feature>
<accession>A0A7D4TQW8</accession>
<protein>
    <submittedName>
        <fullName evidence="3">DUF4397 domain-containing protein</fullName>
    </submittedName>
</protein>
<evidence type="ECO:0000313" key="4">
    <source>
        <dbReference type="Proteomes" id="UP000505355"/>
    </source>
</evidence>
<evidence type="ECO:0000256" key="1">
    <source>
        <dbReference type="SAM" id="SignalP"/>
    </source>
</evidence>
<dbReference type="AlphaFoldDB" id="A0A7D4TQW8"/>
<dbReference type="Pfam" id="PF14344">
    <property type="entry name" value="DUF4397"/>
    <property type="match status" value="1"/>
</dbReference>
<evidence type="ECO:0000259" key="2">
    <source>
        <dbReference type="Pfam" id="PF14344"/>
    </source>
</evidence>
<gene>
    <name evidence="3" type="ORF">HQ865_18625</name>
</gene>
<proteinExistence type="predicted"/>
<feature type="domain" description="DUF4397" evidence="2">
    <location>
        <begin position="37"/>
        <end position="151"/>
    </location>
</feature>
<feature type="signal peptide" evidence="1">
    <location>
        <begin position="1"/>
        <end position="21"/>
    </location>
</feature>
<sequence>MSLKKYSYPVMICLIALAAWGCNKSGDAAPVIGPQSRLNVINAVTDIRAIDFYLNGTRQNTNSAIYLYNSSGYLNVLTGEQQYQFKSDTDRTVLADIKLNPAKKDSSYTLVAAGQQSNNSFSTIFLGDVFVTNSNAKNALVRFVQASPGTPSYDIFVGDTLSFKNKTFKDYTGFQGVGAGKKKIKVMLAGTTTPILTDSVIVQAGSYYTLLTRGSRTGSGKNAFGVSITLSR</sequence>
<dbReference type="Proteomes" id="UP000505355">
    <property type="component" value="Chromosome"/>
</dbReference>
<name>A0A7D4TQW8_9SPHI</name>
<keyword evidence="1" id="KW-0732">Signal</keyword>
<evidence type="ECO:0000313" key="3">
    <source>
        <dbReference type="EMBL" id="QKJ31694.1"/>
    </source>
</evidence>
<dbReference type="EMBL" id="CP054139">
    <property type="protein sequence ID" value="QKJ31694.1"/>
    <property type="molecule type" value="Genomic_DNA"/>
</dbReference>
<dbReference type="InterPro" id="IPR025510">
    <property type="entry name" value="DUF4397"/>
</dbReference>
<reference evidence="3 4" key="1">
    <citation type="submission" date="2020-05" db="EMBL/GenBank/DDBJ databases">
        <title>Mucilaginibacter mali sp. nov.</title>
        <authorList>
            <person name="Kim H.S."/>
            <person name="Lee K.C."/>
            <person name="Suh M.K."/>
            <person name="Kim J.-S."/>
            <person name="Han K.-I."/>
            <person name="Eom M.K."/>
            <person name="Shin Y.K."/>
            <person name="Lee J.-S."/>
        </authorList>
    </citation>
    <scope>NUCLEOTIDE SEQUENCE [LARGE SCALE GENOMIC DNA]</scope>
    <source>
        <strain evidence="3 4">G2-14</strain>
    </source>
</reference>
<keyword evidence="4" id="KW-1185">Reference proteome</keyword>